<evidence type="ECO:0000256" key="7">
    <source>
        <dbReference type="ARBA" id="ARBA00022737"/>
    </source>
</evidence>
<keyword evidence="7" id="KW-0677">Repeat</keyword>
<dbReference type="GO" id="GO:0071555">
    <property type="term" value="P:cell wall organization"/>
    <property type="evidence" value="ECO:0007669"/>
    <property type="project" value="UniProtKB-KW"/>
</dbReference>
<evidence type="ECO:0000256" key="5">
    <source>
        <dbReference type="ARBA" id="ARBA00022525"/>
    </source>
</evidence>
<evidence type="ECO:0000313" key="15">
    <source>
        <dbReference type="EMBL" id="TXG69301.1"/>
    </source>
</evidence>
<dbReference type="GO" id="GO:0005975">
    <property type="term" value="P:carbohydrate metabolic process"/>
    <property type="evidence" value="ECO:0007669"/>
    <property type="project" value="InterPro"/>
</dbReference>
<evidence type="ECO:0000256" key="11">
    <source>
        <dbReference type="ARBA" id="ARBA00034074"/>
    </source>
</evidence>
<evidence type="ECO:0000256" key="6">
    <source>
        <dbReference type="ARBA" id="ARBA00022729"/>
    </source>
</evidence>
<feature type="signal peptide" evidence="14">
    <location>
        <begin position="1"/>
        <end position="28"/>
    </location>
</feature>
<gene>
    <name evidence="15" type="ORF">EZV62_004236</name>
</gene>
<evidence type="ECO:0000256" key="10">
    <source>
        <dbReference type="ARBA" id="ARBA00023316"/>
    </source>
</evidence>
<dbReference type="InterPro" id="IPR000743">
    <property type="entry name" value="Glyco_hydro_28"/>
</dbReference>
<comment type="subcellular location">
    <subcellularLocation>
        <location evidence="1">Secreted</location>
        <location evidence="1">Cell wall</location>
    </subcellularLocation>
</comment>
<sequence length="465" mass="51045">MKHLRFCSFSTCIIILLIHVFLCICTEGFDSLLELPHSGSNRTRPRSNRVFFVGHFGAKGNGVDDDTQALNDVWERACSSPKRTRIVIPAGFTLLTRPINFGGPCKSKVTLVISGTIVAPKDPDVWKGLNRRKWLYFHGVNHLSVEGGGKINGMGQEWWARSCKINITNPCRHAPTVSDAFILGVGVMHLLDMLNQSHLQALTFHKCKNLKVKNLMLVNSQQMHISFTHCLRVVVSHLKVIAPAVSPNTDGIHISASRGVEVKDSLVETGDDCVSIVNNSSRIIIRNIACGPGHGISIGSLGKFDSWAQVRDVIVDGAFISNTENGVRIKTWQGGSGFATNIMFHNILMDNVSNPIIIDQYYCDSLVPCENQTLAVKVENITFKNIKGTSATEESIRFACSDDLPCQGLYLEDVQLVSPTGEITTAFCWEAYGSSLGIVDPPSCFACTEGFIQQKVPLDLAIHSF</sequence>
<evidence type="ECO:0000256" key="4">
    <source>
        <dbReference type="ARBA" id="ARBA00022512"/>
    </source>
</evidence>
<dbReference type="PANTHER" id="PTHR31375">
    <property type="match status" value="1"/>
</dbReference>
<dbReference type="OrthoDB" id="187139at2759"/>
<dbReference type="Pfam" id="PF00295">
    <property type="entry name" value="Glyco_hydro_28"/>
    <property type="match status" value="2"/>
</dbReference>
<dbReference type="SUPFAM" id="SSF51126">
    <property type="entry name" value="Pectin lyase-like"/>
    <property type="match status" value="1"/>
</dbReference>
<evidence type="ECO:0000256" key="13">
    <source>
        <dbReference type="RuleBase" id="RU361169"/>
    </source>
</evidence>
<evidence type="ECO:0000256" key="2">
    <source>
        <dbReference type="ARBA" id="ARBA00008834"/>
    </source>
</evidence>
<evidence type="ECO:0000256" key="9">
    <source>
        <dbReference type="ARBA" id="ARBA00023295"/>
    </source>
</evidence>
<dbReference type="Gene3D" id="2.160.20.10">
    <property type="entry name" value="Single-stranded right-handed beta-helix, Pectin lyase-like"/>
    <property type="match status" value="1"/>
</dbReference>
<dbReference type="Proteomes" id="UP000323000">
    <property type="component" value="Chromosome 2"/>
</dbReference>
<keyword evidence="8 13" id="KW-0378">Hydrolase</keyword>
<keyword evidence="6 14" id="KW-0732">Signal</keyword>
<protein>
    <recommendedName>
        <fullName evidence="3">endo-polygalacturonase</fullName>
        <ecNumber evidence="3">3.2.1.15</ecNumber>
    </recommendedName>
</protein>
<evidence type="ECO:0000256" key="1">
    <source>
        <dbReference type="ARBA" id="ARBA00004191"/>
    </source>
</evidence>
<feature type="active site" evidence="12">
    <location>
        <position position="294"/>
    </location>
</feature>
<organism evidence="15 16">
    <name type="scientific">Acer yangbiense</name>
    <dbReference type="NCBI Taxonomy" id="1000413"/>
    <lineage>
        <taxon>Eukaryota</taxon>
        <taxon>Viridiplantae</taxon>
        <taxon>Streptophyta</taxon>
        <taxon>Embryophyta</taxon>
        <taxon>Tracheophyta</taxon>
        <taxon>Spermatophyta</taxon>
        <taxon>Magnoliopsida</taxon>
        <taxon>eudicotyledons</taxon>
        <taxon>Gunneridae</taxon>
        <taxon>Pentapetalae</taxon>
        <taxon>rosids</taxon>
        <taxon>malvids</taxon>
        <taxon>Sapindales</taxon>
        <taxon>Sapindaceae</taxon>
        <taxon>Hippocastanoideae</taxon>
        <taxon>Acereae</taxon>
        <taxon>Acer</taxon>
    </lineage>
</organism>
<dbReference type="EC" id="3.2.1.15" evidence="3"/>
<dbReference type="InterPro" id="IPR006626">
    <property type="entry name" value="PbH1"/>
</dbReference>
<evidence type="ECO:0000256" key="14">
    <source>
        <dbReference type="SAM" id="SignalP"/>
    </source>
</evidence>
<evidence type="ECO:0000256" key="8">
    <source>
        <dbReference type="ARBA" id="ARBA00022801"/>
    </source>
</evidence>
<proteinExistence type="inferred from homology"/>
<dbReference type="FunFam" id="2.160.20.10:FF:000032">
    <property type="entry name" value="Pectin lyase-like superfamily protein"/>
    <property type="match status" value="1"/>
</dbReference>
<comment type="caution">
    <text evidence="15">The sequence shown here is derived from an EMBL/GenBank/DDBJ whole genome shotgun (WGS) entry which is preliminary data.</text>
</comment>
<comment type="similarity">
    <text evidence="2 13">Belongs to the glycosyl hydrolase 28 family.</text>
</comment>
<evidence type="ECO:0000256" key="3">
    <source>
        <dbReference type="ARBA" id="ARBA00012736"/>
    </source>
</evidence>
<name>A0A5C7IJF5_9ROSI</name>
<comment type="catalytic activity">
    <reaction evidence="11">
        <text>(1,4-alpha-D-galacturonosyl)n+m + H2O = (1,4-alpha-D-galacturonosyl)n + (1,4-alpha-D-galacturonosyl)m.</text>
        <dbReference type="EC" id="3.2.1.15"/>
    </reaction>
</comment>
<accession>A0A5C7IJF5</accession>
<reference evidence="16" key="1">
    <citation type="journal article" date="2019" name="Gigascience">
        <title>De novo genome assembly of the endangered Acer yangbiense, a plant species with extremely small populations endemic to Yunnan Province, China.</title>
        <authorList>
            <person name="Yang J."/>
            <person name="Wariss H.M."/>
            <person name="Tao L."/>
            <person name="Zhang R."/>
            <person name="Yun Q."/>
            <person name="Hollingsworth P."/>
            <person name="Dao Z."/>
            <person name="Luo G."/>
            <person name="Guo H."/>
            <person name="Ma Y."/>
            <person name="Sun W."/>
        </authorList>
    </citation>
    <scope>NUCLEOTIDE SEQUENCE [LARGE SCALE GENOMIC DNA]</scope>
    <source>
        <strain evidence="16">cv. Malutang</strain>
    </source>
</reference>
<keyword evidence="9 13" id="KW-0326">Glycosidase</keyword>
<keyword evidence="10" id="KW-0961">Cell wall biogenesis/degradation</keyword>
<feature type="chain" id="PRO_5022710899" description="endo-polygalacturonase" evidence="14">
    <location>
        <begin position="29"/>
        <end position="465"/>
    </location>
</feature>
<keyword evidence="16" id="KW-1185">Reference proteome</keyword>
<evidence type="ECO:0000256" key="12">
    <source>
        <dbReference type="PROSITE-ProRule" id="PRU10052"/>
    </source>
</evidence>
<dbReference type="InterPro" id="IPR011050">
    <property type="entry name" value="Pectin_lyase_fold/virulence"/>
</dbReference>
<dbReference type="GO" id="GO:0004650">
    <property type="term" value="F:polygalacturonase activity"/>
    <property type="evidence" value="ECO:0007669"/>
    <property type="project" value="UniProtKB-EC"/>
</dbReference>
<evidence type="ECO:0000313" key="16">
    <source>
        <dbReference type="Proteomes" id="UP000323000"/>
    </source>
</evidence>
<dbReference type="SMART" id="SM00710">
    <property type="entry name" value="PbH1"/>
    <property type="match status" value="6"/>
</dbReference>
<dbReference type="InterPro" id="IPR012334">
    <property type="entry name" value="Pectin_lyas_fold"/>
</dbReference>
<dbReference type="EMBL" id="VAHF01000002">
    <property type="protein sequence ID" value="TXG69301.1"/>
    <property type="molecule type" value="Genomic_DNA"/>
</dbReference>
<keyword evidence="5" id="KW-0964">Secreted</keyword>
<dbReference type="AlphaFoldDB" id="A0A5C7IJF5"/>
<keyword evidence="4" id="KW-0134">Cell wall</keyword>
<dbReference type="PROSITE" id="PS00502">
    <property type="entry name" value="POLYGALACTURONASE"/>
    <property type="match status" value="1"/>
</dbReference>